<comment type="caution">
    <text evidence="1">The sequence shown here is derived from an EMBL/GenBank/DDBJ whole genome shotgun (WGS) entry which is preliminary data.</text>
</comment>
<proteinExistence type="predicted"/>
<sequence length="102" mass="11196">MSDSHVDLESLRSVARKVDAIAEGHPDAVTRAANGVAEAMPGNEGSPTAEMLRVRFDKWVENYDLLGKQLTGFATDLNNAIATWDEIENTNTDLFARYGKDL</sequence>
<dbReference type="EMBL" id="JBHSXX010000001">
    <property type="protein sequence ID" value="MFC6868302.1"/>
    <property type="molecule type" value="Genomic_DNA"/>
</dbReference>
<name>A0ABW2BZ50_9PSEU</name>
<protein>
    <recommendedName>
        <fullName evidence="3">Excreted virulence factor EspC, type VII ESX diderm</fullName>
    </recommendedName>
</protein>
<organism evidence="1 2">
    <name type="scientific">Haloechinothrix salitolerans</name>
    <dbReference type="NCBI Taxonomy" id="926830"/>
    <lineage>
        <taxon>Bacteria</taxon>
        <taxon>Bacillati</taxon>
        <taxon>Actinomycetota</taxon>
        <taxon>Actinomycetes</taxon>
        <taxon>Pseudonocardiales</taxon>
        <taxon>Pseudonocardiaceae</taxon>
        <taxon>Haloechinothrix</taxon>
    </lineage>
</organism>
<dbReference type="RefSeq" id="WP_345398305.1">
    <property type="nucleotide sequence ID" value="NZ_BAABLA010000028.1"/>
</dbReference>
<keyword evidence="2" id="KW-1185">Reference proteome</keyword>
<dbReference type="Gene3D" id="1.10.287.1060">
    <property type="entry name" value="ESAT-6-like"/>
    <property type="match status" value="1"/>
</dbReference>
<reference evidence="2" key="1">
    <citation type="journal article" date="2019" name="Int. J. Syst. Evol. Microbiol.">
        <title>The Global Catalogue of Microorganisms (GCM) 10K type strain sequencing project: providing services to taxonomists for standard genome sequencing and annotation.</title>
        <authorList>
            <consortium name="The Broad Institute Genomics Platform"/>
            <consortium name="The Broad Institute Genome Sequencing Center for Infectious Disease"/>
            <person name="Wu L."/>
            <person name="Ma J."/>
        </authorList>
    </citation>
    <scope>NUCLEOTIDE SEQUENCE [LARGE SCALE GENOMIC DNA]</scope>
    <source>
        <strain evidence="2">KCTC 32255</strain>
    </source>
</reference>
<dbReference type="Proteomes" id="UP001596337">
    <property type="component" value="Unassembled WGS sequence"/>
</dbReference>
<accession>A0ABW2BZ50</accession>
<evidence type="ECO:0000313" key="2">
    <source>
        <dbReference type="Proteomes" id="UP001596337"/>
    </source>
</evidence>
<evidence type="ECO:0008006" key="3">
    <source>
        <dbReference type="Google" id="ProtNLM"/>
    </source>
</evidence>
<gene>
    <name evidence="1" type="ORF">ACFQGD_14255</name>
</gene>
<evidence type="ECO:0000313" key="1">
    <source>
        <dbReference type="EMBL" id="MFC6868302.1"/>
    </source>
</evidence>